<dbReference type="EMBL" id="LAZR01021961">
    <property type="protein sequence ID" value="KKL83516.1"/>
    <property type="molecule type" value="Genomic_DNA"/>
</dbReference>
<reference evidence="1" key="1">
    <citation type="journal article" date="2015" name="Nature">
        <title>Complex archaea that bridge the gap between prokaryotes and eukaryotes.</title>
        <authorList>
            <person name="Spang A."/>
            <person name="Saw J.H."/>
            <person name="Jorgensen S.L."/>
            <person name="Zaremba-Niedzwiedzka K."/>
            <person name="Martijn J."/>
            <person name="Lind A.E."/>
            <person name="van Eijk R."/>
            <person name="Schleper C."/>
            <person name="Guy L."/>
            <person name="Ettema T.J."/>
        </authorList>
    </citation>
    <scope>NUCLEOTIDE SEQUENCE</scope>
</reference>
<accession>A0A0F9FZ34</accession>
<sequence length="96" mass="11666">MIETSIHHLINLITIKFQVPRIELKIENGRHSSYIYNIDKPHNPLIVLSRDNGMNYITVIHEMAHHLTFEFYGNTYHGFIHIWFINKIREYLFWEE</sequence>
<dbReference type="AlphaFoldDB" id="A0A0F9FZ34"/>
<protein>
    <recommendedName>
        <fullName evidence="2">SprT-like domain-containing protein</fullName>
    </recommendedName>
</protein>
<name>A0A0F9FZ34_9ZZZZ</name>
<comment type="caution">
    <text evidence="1">The sequence shown here is derived from an EMBL/GenBank/DDBJ whole genome shotgun (WGS) entry which is preliminary data.</text>
</comment>
<organism evidence="1">
    <name type="scientific">marine sediment metagenome</name>
    <dbReference type="NCBI Taxonomy" id="412755"/>
    <lineage>
        <taxon>unclassified sequences</taxon>
        <taxon>metagenomes</taxon>
        <taxon>ecological metagenomes</taxon>
    </lineage>
</organism>
<evidence type="ECO:0008006" key="2">
    <source>
        <dbReference type="Google" id="ProtNLM"/>
    </source>
</evidence>
<gene>
    <name evidence="1" type="ORF">LCGC14_1973940</name>
</gene>
<proteinExistence type="predicted"/>
<evidence type="ECO:0000313" key="1">
    <source>
        <dbReference type="EMBL" id="KKL83516.1"/>
    </source>
</evidence>